<dbReference type="AlphaFoldDB" id="A0A0J9X3V1"/>
<evidence type="ECO:0000256" key="10">
    <source>
        <dbReference type="ARBA" id="ARBA00044501"/>
    </source>
</evidence>
<dbReference type="GO" id="GO:0005743">
    <property type="term" value="C:mitochondrial inner membrane"/>
    <property type="evidence" value="ECO:0007669"/>
    <property type="project" value="TreeGrafter"/>
</dbReference>
<name>A0A0J9X3V1_GEOCN</name>
<evidence type="ECO:0000256" key="5">
    <source>
        <dbReference type="ARBA" id="ARBA00022989"/>
    </source>
</evidence>
<proteinExistence type="inferred from homology"/>
<dbReference type="InterPro" id="IPR003780">
    <property type="entry name" value="COX15/CtaA_fam"/>
</dbReference>
<feature type="transmembrane region" description="Helical" evidence="12">
    <location>
        <begin position="440"/>
        <end position="466"/>
    </location>
</feature>
<evidence type="ECO:0000313" key="14">
    <source>
        <dbReference type="EMBL" id="KAF5098161.1"/>
    </source>
</evidence>
<dbReference type="GO" id="GO:0046872">
    <property type="term" value="F:metal ion binding"/>
    <property type="evidence" value="ECO:0007669"/>
    <property type="project" value="UniProtKB-KW"/>
</dbReference>
<evidence type="ECO:0000256" key="12">
    <source>
        <dbReference type="SAM" id="Phobius"/>
    </source>
</evidence>
<evidence type="ECO:0000256" key="2">
    <source>
        <dbReference type="ARBA" id="ARBA00004141"/>
    </source>
</evidence>
<feature type="transmembrane region" description="Helical" evidence="12">
    <location>
        <begin position="340"/>
        <end position="363"/>
    </location>
</feature>
<dbReference type="STRING" id="1173061.A0A0J9X3V1"/>
<keyword evidence="4" id="KW-0479">Metal-binding</keyword>
<reference evidence="14" key="2">
    <citation type="journal article" date="2020" name="Front. Microbiol.">
        <title>Phenotypic and Genetic Characterization of the Cheese Ripening Yeast Geotrichum candidum.</title>
        <authorList>
            <person name="Perkins V."/>
            <person name="Vignola S."/>
            <person name="Lessard M.H."/>
            <person name="Plante P.L."/>
            <person name="Corbeil J."/>
            <person name="Dugat-Bony E."/>
            <person name="Frenette M."/>
            <person name="Labrie S."/>
        </authorList>
    </citation>
    <scope>NUCLEOTIDE SEQUENCE</scope>
    <source>
        <strain evidence="14">LMA-70</strain>
    </source>
</reference>
<dbReference type="GO" id="GO:0016653">
    <property type="term" value="F:oxidoreductase activity, acting on NAD(P)H, heme protein as acceptor"/>
    <property type="evidence" value="ECO:0007669"/>
    <property type="project" value="TreeGrafter"/>
</dbReference>
<dbReference type="Proteomes" id="UP000242525">
    <property type="component" value="Unassembled WGS sequence"/>
</dbReference>
<reference evidence="13 15" key="1">
    <citation type="submission" date="2014-03" db="EMBL/GenBank/DDBJ databases">
        <authorList>
            <person name="Casaregola S."/>
        </authorList>
    </citation>
    <scope>NUCLEOTIDE SEQUENCE [LARGE SCALE GENOMIC DNA]</scope>
    <source>
        <strain evidence="13 15">CLIB 918</strain>
    </source>
</reference>
<comment type="catalytic activity">
    <reaction evidence="11">
        <text>Fe(II)-heme o + 2 A + H2O = Fe(II)-heme a + 2 AH2</text>
        <dbReference type="Rhea" id="RHEA:63388"/>
        <dbReference type="ChEBI" id="CHEBI:13193"/>
        <dbReference type="ChEBI" id="CHEBI:15377"/>
        <dbReference type="ChEBI" id="CHEBI:17499"/>
        <dbReference type="ChEBI" id="CHEBI:60530"/>
        <dbReference type="ChEBI" id="CHEBI:61715"/>
        <dbReference type="EC" id="1.17.99.9"/>
    </reaction>
    <physiologicalReaction direction="left-to-right" evidence="11">
        <dbReference type="Rhea" id="RHEA:63389"/>
    </physiologicalReaction>
</comment>
<feature type="transmembrane region" description="Helical" evidence="12">
    <location>
        <begin position="128"/>
        <end position="148"/>
    </location>
</feature>
<keyword evidence="8" id="KW-0350">Heme biosynthesis</keyword>
<comment type="pathway">
    <text evidence="10">Porphyrin-containing compound metabolism; heme A biosynthesis; heme A from heme O: step 1/1.</text>
</comment>
<feature type="transmembrane region" description="Helical" evidence="12">
    <location>
        <begin position="472"/>
        <end position="493"/>
    </location>
</feature>
<evidence type="ECO:0000313" key="15">
    <source>
        <dbReference type="Proteomes" id="UP000242525"/>
    </source>
</evidence>
<keyword evidence="15" id="KW-1185">Reference proteome</keyword>
<reference evidence="14" key="3">
    <citation type="submission" date="2020-01" db="EMBL/GenBank/DDBJ databases">
        <authorList>
            <person name="Perkins V."/>
            <person name="Lessard M.-H."/>
            <person name="Dugat-Bony E."/>
            <person name="Frenette M."/>
            <person name="Labrie S."/>
        </authorList>
    </citation>
    <scope>NUCLEOTIDE SEQUENCE</scope>
    <source>
        <strain evidence="14">LMA-70</strain>
    </source>
</reference>
<organism evidence="13 15">
    <name type="scientific">Geotrichum candidum</name>
    <name type="common">Oospora lactis</name>
    <name type="synonym">Dipodascus geotrichum</name>
    <dbReference type="NCBI Taxonomy" id="1173061"/>
    <lineage>
        <taxon>Eukaryota</taxon>
        <taxon>Fungi</taxon>
        <taxon>Dikarya</taxon>
        <taxon>Ascomycota</taxon>
        <taxon>Saccharomycotina</taxon>
        <taxon>Dipodascomycetes</taxon>
        <taxon>Dipodascales</taxon>
        <taxon>Dipodascaceae</taxon>
        <taxon>Geotrichum</taxon>
    </lineage>
</organism>
<evidence type="ECO:0000256" key="11">
    <source>
        <dbReference type="ARBA" id="ARBA00048044"/>
    </source>
</evidence>
<keyword evidence="6" id="KW-0560">Oxidoreductase</keyword>
<evidence type="ECO:0000256" key="6">
    <source>
        <dbReference type="ARBA" id="ARBA00023002"/>
    </source>
</evidence>
<evidence type="ECO:0000256" key="4">
    <source>
        <dbReference type="ARBA" id="ARBA00022723"/>
    </source>
</evidence>
<dbReference type="EMBL" id="QQZK01000078">
    <property type="protein sequence ID" value="KAF5098161.1"/>
    <property type="molecule type" value="Genomic_DNA"/>
</dbReference>
<dbReference type="GO" id="GO:0006784">
    <property type="term" value="P:heme A biosynthetic process"/>
    <property type="evidence" value="ECO:0007669"/>
    <property type="project" value="InterPro"/>
</dbReference>
<accession>A0A0J9X3V1</accession>
<evidence type="ECO:0000256" key="3">
    <source>
        <dbReference type="ARBA" id="ARBA00022692"/>
    </source>
</evidence>
<keyword evidence="5 12" id="KW-1133">Transmembrane helix</keyword>
<keyword evidence="9 12" id="KW-0472">Membrane</keyword>
<evidence type="ECO:0000256" key="8">
    <source>
        <dbReference type="ARBA" id="ARBA00023133"/>
    </source>
</evidence>
<protein>
    <submittedName>
        <fullName evidence="13">Similar to Saccharomyces cerevisiae YER141W COX15 Protein required for the hydroxylation of heme O to form heme A, which is an essential prosthetic group for cytochrome c oxidase</fullName>
    </submittedName>
</protein>
<dbReference type="GO" id="GO:0120547">
    <property type="term" value="F:heme A synthase activity"/>
    <property type="evidence" value="ECO:0007669"/>
    <property type="project" value="UniProtKB-EC"/>
</dbReference>
<dbReference type="Pfam" id="PF02628">
    <property type="entry name" value="COX15-CtaA"/>
    <property type="match status" value="1"/>
</dbReference>
<evidence type="ECO:0000256" key="7">
    <source>
        <dbReference type="ARBA" id="ARBA00023004"/>
    </source>
</evidence>
<keyword evidence="7" id="KW-0408">Iron</keyword>
<evidence type="ECO:0000256" key="9">
    <source>
        <dbReference type="ARBA" id="ARBA00023136"/>
    </source>
</evidence>
<dbReference type="EMBL" id="CCBN010000002">
    <property type="protein sequence ID" value="CDO51789.1"/>
    <property type="molecule type" value="Genomic_DNA"/>
</dbReference>
<feature type="transmembrane region" description="Helical" evidence="12">
    <location>
        <begin position="243"/>
        <end position="261"/>
    </location>
</feature>
<dbReference type="PANTHER" id="PTHR23289">
    <property type="entry name" value="CYTOCHROME C OXIDASE ASSEMBLY PROTEIN COX15"/>
    <property type="match status" value="1"/>
</dbReference>
<feature type="transmembrane region" description="Helical" evidence="12">
    <location>
        <begin position="281"/>
        <end position="306"/>
    </location>
</feature>
<dbReference type="PANTHER" id="PTHR23289:SF2">
    <property type="entry name" value="CYTOCHROME C OXIDASE ASSEMBLY PROTEIN COX15 HOMOLOG"/>
    <property type="match status" value="1"/>
</dbReference>
<dbReference type="OrthoDB" id="1726137at2759"/>
<evidence type="ECO:0000256" key="1">
    <source>
        <dbReference type="ARBA" id="ARBA00001970"/>
    </source>
</evidence>
<gene>
    <name evidence="13" type="ORF">BN980_GECA02s00923g</name>
    <name evidence="14" type="ORF">DV451_003517</name>
</gene>
<comment type="subcellular location">
    <subcellularLocation>
        <location evidence="2">Membrane</location>
        <topology evidence="2">Multi-pass membrane protein</topology>
    </subcellularLocation>
</comment>
<dbReference type="Proteomes" id="UP000750522">
    <property type="component" value="Unassembled WGS sequence"/>
</dbReference>
<feature type="transmembrane region" description="Helical" evidence="12">
    <location>
        <begin position="409"/>
        <end position="428"/>
    </location>
</feature>
<evidence type="ECO:0000313" key="13">
    <source>
        <dbReference type="EMBL" id="CDO51789.1"/>
    </source>
</evidence>
<comment type="cofactor">
    <cofactor evidence="1">
        <name>heme b</name>
        <dbReference type="ChEBI" id="CHEBI:60344"/>
    </cofactor>
</comment>
<dbReference type="HAMAP" id="MF_01665">
    <property type="entry name" value="HemeA_synth_type2"/>
    <property type="match status" value="1"/>
</dbReference>
<keyword evidence="3 12" id="KW-0812">Transmembrane</keyword>
<comment type="caution">
    <text evidence="13">The sequence shown here is derived from an EMBL/GenBank/DDBJ whole genome shotgun (WGS) entry which is preliminary data.</text>
</comment>
<dbReference type="InterPro" id="IPR023754">
    <property type="entry name" value="HemeA_Synthase_type2"/>
</dbReference>
<sequence>MAFNTLARSQFFFSKNFSISATAKSCGSSSLLLKHIACGQKKSPSLLLSTISRNRPVKCTSIASVINRSTTGSAFRGQARQFSTYRVLRSSAKAETLDQVAQNVSESLKTNPLVNTVKRRPINTWKPVGYWLIGMSGLVFGIVVLGGLTRLTESGLSITEWRPVTGSIPPLSQHEWEEEFEKYKSSPEFKLLNSNITLSEFKFIFFMEWAHRLVGRAIGLGIVLPAAYFIYTRKTTPHVTGRIVLITALIGLQGAIGWWMVKSGLDEKFLEDPGSHPRVSQYRLTTHLAAAFVLYTVMMFTGLNILREARWIKNPTAALQEITMLQNPALSRFRKLGTALFGLVFLTAMSGGFVAGLDAGLIYNSFPYMGETIVPPTSELFDANYSKANPTGWTLFWKNMLENPTTVQFNHRVLATTTFFAILGYHLYSHRLRPFIPRPAMVANNAVMGFVSLQVALGISTLIYVVPTPLAATHQAGALALLTSVIVLCSRLGQPRTAQKLLIAALKKRAASTATAKPNTISKVYVQMKK</sequence>
<feature type="transmembrane region" description="Helical" evidence="12">
    <location>
        <begin position="213"/>
        <end position="231"/>
    </location>
</feature>